<accession>A0ABW5THE1</accession>
<keyword evidence="6" id="KW-0443">Lipid metabolism</keyword>
<dbReference type="EMBL" id="JBHUMO010000023">
    <property type="protein sequence ID" value="MFD2728494.1"/>
    <property type="molecule type" value="Genomic_DNA"/>
</dbReference>
<feature type="transmembrane region" description="Helical" evidence="6">
    <location>
        <begin position="127"/>
        <end position="148"/>
    </location>
</feature>
<feature type="transmembrane region" description="Helical" evidence="6">
    <location>
        <begin position="154"/>
        <end position="177"/>
    </location>
</feature>
<organism evidence="8 9">
    <name type="scientific">Enterococcus camelliae</name>
    <dbReference type="NCBI Taxonomy" id="453959"/>
    <lineage>
        <taxon>Bacteria</taxon>
        <taxon>Bacillati</taxon>
        <taxon>Bacillota</taxon>
        <taxon>Bacilli</taxon>
        <taxon>Lactobacillales</taxon>
        <taxon>Enterococcaceae</taxon>
        <taxon>Enterococcus</taxon>
    </lineage>
</organism>
<comment type="function">
    <text evidence="6">Catalyzes the transfer of a lysyl group from L-lysyl-tRNA(Lys) to membrane-bound phosphatidylglycerol (PG), which produces lysylphosphatidylglycerol (LPG), a major component of the bacterial membrane with a positive net charge. LPG synthesis contributes to bacterial virulence as it is involved in the resistance mechanism against cationic antimicrobial peptides (CAMP) produces by the host's immune system (defensins, cathelicidins) and by the competing microorganisms.</text>
</comment>
<feature type="transmembrane region" description="Helical" evidence="6">
    <location>
        <begin position="229"/>
        <end position="249"/>
    </location>
</feature>
<dbReference type="NCBIfam" id="TIGR00374">
    <property type="entry name" value="flippase-like domain"/>
    <property type="match status" value="1"/>
</dbReference>
<gene>
    <name evidence="6" type="primary">mprF</name>
    <name evidence="8" type="ORF">ACFSR0_03485</name>
</gene>
<feature type="transmembrane region" description="Helical" evidence="6">
    <location>
        <begin position="86"/>
        <end position="106"/>
    </location>
</feature>
<name>A0ABW5THE1_9ENTE</name>
<keyword evidence="6" id="KW-0808">Transferase</keyword>
<feature type="transmembrane region" description="Helical" evidence="6">
    <location>
        <begin position="39"/>
        <end position="59"/>
    </location>
</feature>
<keyword evidence="5 6" id="KW-0472">Membrane</keyword>
<keyword evidence="2" id="KW-1003">Cell membrane</keyword>
<dbReference type="PANTHER" id="PTHR37693">
    <property type="entry name" value="PHOSPHATIDYLGLYCEROL LYSYLTRANSFERASE"/>
    <property type="match status" value="1"/>
</dbReference>
<keyword evidence="9" id="KW-1185">Reference proteome</keyword>
<evidence type="ECO:0000256" key="1">
    <source>
        <dbReference type="ARBA" id="ARBA00004651"/>
    </source>
</evidence>
<feature type="coiled-coil region" evidence="7">
    <location>
        <begin position="195"/>
        <end position="222"/>
    </location>
</feature>
<dbReference type="Proteomes" id="UP001597427">
    <property type="component" value="Unassembled WGS sequence"/>
</dbReference>
<comment type="caution">
    <text evidence="8">The sequence shown here is derived from an EMBL/GenBank/DDBJ whole genome shotgun (WGS) entry which is preliminary data.</text>
</comment>
<comment type="catalytic activity">
    <reaction evidence="6">
        <text>L-lysyl-tRNA(Lys) + a 1,2-diacyl-sn-glycero-3-phospho-(1'-sn-glycerol) = a 1,2-diacyl-sn-glycero-3-phospho-1'-(3'-O-L-lysyl)-sn-glycerol + tRNA(Lys)</text>
        <dbReference type="Rhea" id="RHEA:10668"/>
        <dbReference type="Rhea" id="RHEA-COMP:9696"/>
        <dbReference type="Rhea" id="RHEA-COMP:9697"/>
        <dbReference type="ChEBI" id="CHEBI:64716"/>
        <dbReference type="ChEBI" id="CHEBI:75792"/>
        <dbReference type="ChEBI" id="CHEBI:78442"/>
        <dbReference type="ChEBI" id="CHEBI:78529"/>
        <dbReference type="EC" id="2.3.2.3"/>
    </reaction>
</comment>
<feature type="transmembrane region" description="Helical" evidence="6">
    <location>
        <begin position="255"/>
        <end position="273"/>
    </location>
</feature>
<protein>
    <recommendedName>
        <fullName evidence="6">Phosphatidylglycerol lysyltransferase</fullName>
        <ecNumber evidence="6">2.3.2.3</ecNumber>
    </recommendedName>
    <alternativeName>
        <fullName evidence="6">Lysylphosphatidylglycerol synthase</fullName>
    </alternativeName>
</protein>
<proteinExistence type="inferred from homology"/>
<comment type="similarity">
    <text evidence="6">Belongs to the LPG synthase family.</text>
</comment>
<dbReference type="EC" id="2.3.2.3" evidence="6"/>
<evidence type="ECO:0000256" key="3">
    <source>
        <dbReference type="ARBA" id="ARBA00022692"/>
    </source>
</evidence>
<sequence length="344" mass="39228">MNRKAIYRVIGNTLFLAAIIGVAYYLLNNSLKDIVQQIVHTRPLLLVLVIALGLGYQLIEGKLTQMIVRTTKDSFSFWDGFWVSNYAAFFRLITFGTGTLLSELAFYHRRAIHYSESIGISSLRITIYKLTAFFYAFSCLLVQAPTLLSQQKTLFWLILIGCAVTLLLAGSLFFLALNVRFQTWLMKITSNHVHQEKWQNRLKALNSNIDALRSTMQATLANHSRCTQLFFISLLKFLFWYSIPFFIFHDMGKDISWLTAFSLISFATVLAGILPSPGGIGSFDFVFSFLFQPLVGTVAAISALLLYRLATYLLPFSLGFVYVLLEKRQQIRQEIKEVKLTKEE</sequence>
<evidence type="ECO:0000256" key="2">
    <source>
        <dbReference type="ARBA" id="ARBA00022475"/>
    </source>
</evidence>
<evidence type="ECO:0000256" key="6">
    <source>
        <dbReference type="RuleBase" id="RU363042"/>
    </source>
</evidence>
<keyword evidence="7" id="KW-0175">Coiled coil</keyword>
<dbReference type="PANTHER" id="PTHR37693:SF1">
    <property type="entry name" value="INTEGRAL MEMBRANE PROTEIN"/>
    <property type="match status" value="1"/>
</dbReference>
<comment type="subcellular location">
    <subcellularLocation>
        <location evidence="1 6">Cell membrane</location>
        <topology evidence="1 6">Multi-pass membrane protein</topology>
    </subcellularLocation>
</comment>
<evidence type="ECO:0000313" key="8">
    <source>
        <dbReference type="EMBL" id="MFD2728494.1"/>
    </source>
</evidence>
<dbReference type="Pfam" id="PF03706">
    <property type="entry name" value="LPG_synthase_TM"/>
    <property type="match status" value="1"/>
</dbReference>
<evidence type="ECO:0000256" key="7">
    <source>
        <dbReference type="SAM" id="Coils"/>
    </source>
</evidence>
<dbReference type="RefSeq" id="WP_379979951.1">
    <property type="nucleotide sequence ID" value="NZ_JBHUMO010000023.1"/>
</dbReference>
<keyword evidence="3 6" id="KW-0812">Transmembrane</keyword>
<evidence type="ECO:0000256" key="5">
    <source>
        <dbReference type="ARBA" id="ARBA00023136"/>
    </source>
</evidence>
<feature type="transmembrane region" description="Helical" evidence="6">
    <location>
        <begin position="309"/>
        <end position="325"/>
    </location>
</feature>
<reference evidence="9" key="1">
    <citation type="journal article" date="2019" name="Int. J. Syst. Evol. Microbiol.">
        <title>The Global Catalogue of Microorganisms (GCM) 10K type strain sequencing project: providing services to taxonomists for standard genome sequencing and annotation.</title>
        <authorList>
            <consortium name="The Broad Institute Genomics Platform"/>
            <consortium name="The Broad Institute Genome Sequencing Center for Infectious Disease"/>
            <person name="Wu L."/>
            <person name="Ma J."/>
        </authorList>
    </citation>
    <scope>NUCLEOTIDE SEQUENCE [LARGE SCALE GENOMIC DNA]</scope>
    <source>
        <strain evidence="9">TISTR 932</strain>
    </source>
</reference>
<keyword evidence="4 6" id="KW-1133">Transmembrane helix</keyword>
<dbReference type="InterPro" id="IPR022791">
    <property type="entry name" value="L-PG_synthase/AglD"/>
</dbReference>
<feature type="transmembrane region" description="Helical" evidence="6">
    <location>
        <begin position="6"/>
        <end position="27"/>
    </location>
</feature>
<keyword evidence="6" id="KW-0046">Antibiotic resistance</keyword>
<evidence type="ECO:0000256" key="4">
    <source>
        <dbReference type="ARBA" id="ARBA00022989"/>
    </source>
</evidence>
<evidence type="ECO:0000313" key="9">
    <source>
        <dbReference type="Proteomes" id="UP001597427"/>
    </source>
</evidence>